<feature type="chain" id="PRO_5001993430" description="Glycine zipper domain-containing protein" evidence="2">
    <location>
        <begin position="28"/>
        <end position="131"/>
    </location>
</feature>
<evidence type="ECO:0000256" key="2">
    <source>
        <dbReference type="SAM" id="SignalP"/>
    </source>
</evidence>
<keyword evidence="1" id="KW-0472">Membrane</keyword>
<reference evidence="3 4" key="1">
    <citation type="submission" date="2014-11" db="EMBL/GenBank/DDBJ databases">
        <title>Whole genome shotgun sequence of Sphingomonas parapaucimobilis NBRC 15100.</title>
        <authorList>
            <person name="Katano-Makiyama Y."/>
            <person name="Hosoyama A."/>
            <person name="Hashimoto M."/>
            <person name="Hosoyama Y."/>
            <person name="Noguchi M."/>
            <person name="Numata M."/>
            <person name="Tsuchikane K."/>
            <person name="Hirakata S."/>
            <person name="Uohara A."/>
            <person name="Shimodaira J."/>
            <person name="Ohji S."/>
            <person name="Ichikawa N."/>
            <person name="Kimura A."/>
            <person name="Yamazoe A."/>
            <person name="Fujita N."/>
        </authorList>
    </citation>
    <scope>NUCLEOTIDE SEQUENCE [LARGE SCALE GENOMIC DNA]</scope>
    <source>
        <strain evidence="3 4">NBRC 15100</strain>
    </source>
</reference>
<keyword evidence="1" id="KW-1133">Transmembrane helix</keyword>
<name>A0A0A1W4B8_9SPHN</name>
<dbReference type="EMBL" id="BBPI01000018">
    <property type="protein sequence ID" value="GAM00047.1"/>
    <property type="molecule type" value="Genomic_DNA"/>
</dbReference>
<dbReference type="RefSeq" id="WP_042484209.1">
    <property type="nucleotide sequence ID" value="NZ_BBPI01000018.1"/>
</dbReference>
<protein>
    <recommendedName>
        <fullName evidence="5">Glycine zipper domain-containing protein</fullName>
    </recommendedName>
</protein>
<keyword evidence="4" id="KW-1185">Reference proteome</keyword>
<organism evidence="3 4">
    <name type="scientific">Sphingomonas parapaucimobilis NBRC 15100</name>
    <dbReference type="NCBI Taxonomy" id="1219049"/>
    <lineage>
        <taxon>Bacteria</taxon>
        <taxon>Pseudomonadati</taxon>
        <taxon>Pseudomonadota</taxon>
        <taxon>Alphaproteobacteria</taxon>
        <taxon>Sphingomonadales</taxon>
        <taxon>Sphingomonadaceae</taxon>
        <taxon>Sphingomonas</taxon>
    </lineage>
</organism>
<dbReference type="Proteomes" id="UP000032305">
    <property type="component" value="Unassembled WGS sequence"/>
</dbReference>
<evidence type="ECO:0008006" key="5">
    <source>
        <dbReference type="Google" id="ProtNLM"/>
    </source>
</evidence>
<sequence length="131" mass="14466">MNGVWKKLGLGLALGATALTAAPPAEAQRWGRGWGGGYGGYYHRDRGGDAVAGALLGGIVGLGVGAAIASSNQPRYVDRGYYYNRGYDPYYAPPPPPPVYQYEYRSYAPRCWNDWRWDPYWGRNVQVQVCN</sequence>
<keyword evidence="1" id="KW-0812">Transmembrane</keyword>
<proteinExistence type="predicted"/>
<dbReference type="AlphaFoldDB" id="A0A0A1W4B8"/>
<evidence type="ECO:0000313" key="3">
    <source>
        <dbReference type="EMBL" id="GAM00047.1"/>
    </source>
</evidence>
<feature type="transmembrane region" description="Helical" evidence="1">
    <location>
        <begin position="51"/>
        <end position="69"/>
    </location>
</feature>
<comment type="caution">
    <text evidence="3">The sequence shown here is derived from an EMBL/GenBank/DDBJ whole genome shotgun (WGS) entry which is preliminary data.</text>
</comment>
<evidence type="ECO:0000313" key="4">
    <source>
        <dbReference type="Proteomes" id="UP000032305"/>
    </source>
</evidence>
<feature type="signal peptide" evidence="2">
    <location>
        <begin position="1"/>
        <end position="27"/>
    </location>
</feature>
<dbReference type="eggNOG" id="ENOG5032HFK">
    <property type="taxonomic scope" value="Bacteria"/>
</dbReference>
<gene>
    <name evidence="3" type="ORF">SP5_018_00770</name>
</gene>
<evidence type="ECO:0000256" key="1">
    <source>
        <dbReference type="SAM" id="Phobius"/>
    </source>
</evidence>
<accession>A0A0A1W4B8</accession>
<keyword evidence="2" id="KW-0732">Signal</keyword>